<dbReference type="EMBL" id="JANARS010000001">
    <property type="protein sequence ID" value="MCP3420657.1"/>
    <property type="molecule type" value="Genomic_DNA"/>
</dbReference>
<protein>
    <submittedName>
        <fullName evidence="4">Sugar transferase</fullName>
    </submittedName>
</protein>
<feature type="transmembrane region" description="Helical" evidence="2">
    <location>
        <begin position="551"/>
        <end position="570"/>
    </location>
</feature>
<organism evidence="4 5">
    <name type="scientific">Nocardioides pinisoli</name>
    <dbReference type="NCBI Taxonomy" id="2950279"/>
    <lineage>
        <taxon>Bacteria</taxon>
        <taxon>Bacillati</taxon>
        <taxon>Actinomycetota</taxon>
        <taxon>Actinomycetes</taxon>
        <taxon>Propionibacteriales</taxon>
        <taxon>Nocardioidaceae</taxon>
        <taxon>Nocardioides</taxon>
    </lineage>
</organism>
<feature type="transmembrane region" description="Helical" evidence="2">
    <location>
        <begin position="333"/>
        <end position="353"/>
    </location>
</feature>
<evidence type="ECO:0000256" key="1">
    <source>
        <dbReference type="ARBA" id="ARBA00006464"/>
    </source>
</evidence>
<evidence type="ECO:0000313" key="5">
    <source>
        <dbReference type="Proteomes" id="UP001204524"/>
    </source>
</evidence>
<dbReference type="Proteomes" id="UP001204524">
    <property type="component" value="Unassembled WGS sequence"/>
</dbReference>
<dbReference type="PANTHER" id="PTHR30576:SF20">
    <property type="entry name" value="QUINOVOSAMINEPHOSPHOTRANSFERAE-RELATED"/>
    <property type="match status" value="1"/>
</dbReference>
<sequence>MKRLLDLTLSAAGLLLLLPLLVVISVWVRLDSPGPALYRQRRVGRHGAEFEIHKFRTMRHLSDGVSVTIGDDPRITRSGRLLRRTKLDELPQLWDVLRGRMSLVGPRPEVPQYVEMWPEADRELVLSVRPGITDPAALELHDESSLLAAQGDPERYYREVLTPHKLRLYGAYIRRATPWTDLAVMVATVRAIAGDRPRRSDAPASLRAVLLGMSAYLITFFVLYRTYYVDNWDHEGMVWRQGNGWGTLLAVALLLTCSVVMPRRFVRISDLAQWLIFTIVVVPSALVATWSDRLDRLDAAVLTVALAVGTFVIRGITARRPFGLAPEVRLGRWFWIAGAVMSAGVYGWLFSVVELRLGYLSFSDVYAVRAEFKESFVATPVLPYLLPFTYAVFNPLLIGLGWVRRNPWMLGAGIILQTLLYLAGGLKLTLLSIPFVILLTQMTYPGREWPVWRMPLLWPLVMVGGRVMDAVTGSLMWSAVLSIRFLLIPGVLTAGYVWYFQAHPHTNFSDVVPFAASPYDELPYVLVGEALFGTEGTNANVNFFGDGFMNLGYTGMLVEAVLAGLLLRLADESCRRVPLPVACSLFAVPLISLSNGGAFTAILSFGFLAACVAAWLCPVRQLPERAPWSDRVLAFMDDDPVSRSVTKPGMRAPNPPRTTPR</sequence>
<feature type="transmembrane region" description="Helical" evidence="2">
    <location>
        <begin position="599"/>
        <end position="617"/>
    </location>
</feature>
<dbReference type="RefSeq" id="WP_254179883.1">
    <property type="nucleotide sequence ID" value="NZ_JANARS010000001.1"/>
</dbReference>
<evidence type="ECO:0000259" key="3">
    <source>
        <dbReference type="Pfam" id="PF02397"/>
    </source>
</evidence>
<reference evidence="4 5" key="1">
    <citation type="submission" date="2022-06" db="EMBL/GenBank/DDBJ databases">
        <authorList>
            <person name="So Y."/>
        </authorList>
    </citation>
    <scope>NUCLEOTIDE SEQUENCE [LARGE SCALE GENOMIC DNA]</scope>
    <source>
        <strain evidence="4 5">STR3</strain>
    </source>
</reference>
<dbReference type="PANTHER" id="PTHR30576">
    <property type="entry name" value="COLANIC BIOSYNTHESIS UDP-GLUCOSE LIPID CARRIER TRANSFERASE"/>
    <property type="match status" value="1"/>
</dbReference>
<keyword evidence="2" id="KW-1133">Transmembrane helix</keyword>
<name>A0ABT1KSL5_9ACTN</name>
<feature type="transmembrane region" description="Helical" evidence="2">
    <location>
        <begin position="475"/>
        <end position="499"/>
    </location>
</feature>
<feature type="transmembrane region" description="Helical" evidence="2">
    <location>
        <begin position="297"/>
        <end position="313"/>
    </location>
</feature>
<accession>A0ABT1KSL5</accession>
<evidence type="ECO:0000256" key="2">
    <source>
        <dbReference type="SAM" id="Phobius"/>
    </source>
</evidence>
<evidence type="ECO:0000313" key="4">
    <source>
        <dbReference type="EMBL" id="MCP3420657.1"/>
    </source>
</evidence>
<feature type="transmembrane region" description="Helical" evidence="2">
    <location>
        <begin position="206"/>
        <end position="224"/>
    </location>
</feature>
<feature type="transmembrane region" description="Helical" evidence="2">
    <location>
        <begin position="381"/>
        <end position="403"/>
    </location>
</feature>
<keyword evidence="2" id="KW-0812">Transmembrane</keyword>
<comment type="caution">
    <text evidence="4">The sequence shown here is derived from an EMBL/GenBank/DDBJ whole genome shotgun (WGS) entry which is preliminary data.</text>
</comment>
<feature type="domain" description="Bacterial sugar transferase" evidence="3">
    <location>
        <begin position="2"/>
        <end position="192"/>
    </location>
</feature>
<proteinExistence type="inferred from homology"/>
<feature type="transmembrane region" description="Helical" evidence="2">
    <location>
        <begin position="451"/>
        <end position="468"/>
    </location>
</feature>
<keyword evidence="5" id="KW-1185">Reference proteome</keyword>
<dbReference type="Pfam" id="PF02397">
    <property type="entry name" value="Bac_transf"/>
    <property type="match status" value="1"/>
</dbReference>
<keyword evidence="4" id="KW-0808">Transferase</keyword>
<feature type="transmembrane region" description="Helical" evidence="2">
    <location>
        <begin position="577"/>
        <end position="593"/>
    </location>
</feature>
<dbReference type="GO" id="GO:0016740">
    <property type="term" value="F:transferase activity"/>
    <property type="evidence" value="ECO:0007669"/>
    <property type="project" value="UniProtKB-KW"/>
</dbReference>
<feature type="transmembrane region" description="Helical" evidence="2">
    <location>
        <begin position="415"/>
        <end position="439"/>
    </location>
</feature>
<dbReference type="InterPro" id="IPR003362">
    <property type="entry name" value="Bact_transf"/>
</dbReference>
<comment type="similarity">
    <text evidence="1">Belongs to the bacterial sugar transferase family.</text>
</comment>
<feature type="transmembrane region" description="Helical" evidence="2">
    <location>
        <begin position="12"/>
        <end position="30"/>
    </location>
</feature>
<feature type="transmembrane region" description="Helical" evidence="2">
    <location>
        <begin position="244"/>
        <end position="262"/>
    </location>
</feature>
<feature type="transmembrane region" description="Helical" evidence="2">
    <location>
        <begin position="274"/>
        <end position="291"/>
    </location>
</feature>
<keyword evidence="2" id="KW-0472">Membrane</keyword>
<gene>
    <name evidence="4" type="ORF">NCI01_02495</name>
</gene>